<dbReference type="SUPFAM" id="SSF55785">
    <property type="entry name" value="PYP-like sensor domain (PAS domain)"/>
    <property type="match status" value="1"/>
</dbReference>
<organism evidence="5 6">
    <name type="scientific">Candidatus Nitronauta litoralis</name>
    <dbReference type="NCBI Taxonomy" id="2705533"/>
    <lineage>
        <taxon>Bacteria</taxon>
        <taxon>Pseudomonadati</taxon>
        <taxon>Nitrospinota/Tectimicrobiota group</taxon>
        <taxon>Nitrospinota</taxon>
        <taxon>Nitrospinia</taxon>
        <taxon>Nitrospinales</taxon>
        <taxon>Nitrospinaceae</taxon>
        <taxon>Candidatus Nitronauta</taxon>
    </lineage>
</organism>
<dbReference type="InterPro" id="IPR035919">
    <property type="entry name" value="EAL_sf"/>
</dbReference>
<dbReference type="InterPro" id="IPR014710">
    <property type="entry name" value="RmlC-like_jellyroll"/>
</dbReference>
<dbReference type="CDD" id="cd01948">
    <property type="entry name" value="EAL"/>
    <property type="match status" value="1"/>
</dbReference>
<protein>
    <submittedName>
        <fullName evidence="5">EAL domain-containing protein</fullName>
    </submittedName>
</protein>
<dbReference type="EMBL" id="CP048685">
    <property type="protein sequence ID" value="QPJ62971.1"/>
    <property type="molecule type" value="Genomic_DNA"/>
</dbReference>
<dbReference type="InterPro" id="IPR001633">
    <property type="entry name" value="EAL_dom"/>
</dbReference>
<proteinExistence type="predicted"/>
<dbReference type="SMART" id="SM00052">
    <property type="entry name" value="EAL"/>
    <property type="match status" value="1"/>
</dbReference>
<evidence type="ECO:0000313" key="6">
    <source>
        <dbReference type="Proteomes" id="UP000594688"/>
    </source>
</evidence>
<dbReference type="PROSITE" id="PS50042">
    <property type="entry name" value="CNMP_BINDING_3"/>
    <property type="match status" value="1"/>
</dbReference>
<dbReference type="PROSITE" id="PS00889">
    <property type="entry name" value="CNMP_BINDING_2"/>
    <property type="match status" value="1"/>
</dbReference>
<dbReference type="PROSITE" id="PS50887">
    <property type="entry name" value="GGDEF"/>
    <property type="match status" value="1"/>
</dbReference>
<reference evidence="5 6" key="1">
    <citation type="submission" date="2020-02" db="EMBL/GenBank/DDBJ databases">
        <title>Genomic and physiological characterization of two novel Nitrospinaceae genera.</title>
        <authorList>
            <person name="Mueller A.J."/>
            <person name="Jung M.-Y."/>
            <person name="Strachan C.R."/>
            <person name="Herbold C.W."/>
            <person name="Kirkegaard R.H."/>
            <person name="Daims H."/>
        </authorList>
    </citation>
    <scope>NUCLEOTIDE SEQUENCE [LARGE SCALE GENOMIC DNA]</scope>
    <source>
        <strain evidence="5">EB</strain>
    </source>
</reference>
<dbReference type="PANTHER" id="PTHR44757:SF2">
    <property type="entry name" value="BIOFILM ARCHITECTURE MAINTENANCE PROTEIN MBAA"/>
    <property type="match status" value="1"/>
</dbReference>
<feature type="domain" description="EAL" evidence="3">
    <location>
        <begin position="445"/>
        <end position="698"/>
    </location>
</feature>
<dbReference type="PROSITE" id="PS50112">
    <property type="entry name" value="PAS"/>
    <property type="match status" value="1"/>
</dbReference>
<evidence type="ECO:0000259" key="3">
    <source>
        <dbReference type="PROSITE" id="PS50883"/>
    </source>
</evidence>
<evidence type="ECO:0000259" key="2">
    <source>
        <dbReference type="PROSITE" id="PS50112"/>
    </source>
</evidence>
<sequence>MEVSQLKEIELFQYLPDEVLEELITISSLIHLDANETLFEEGDPGETIYAVISGRLALYKEGQEIALIWQGQFFGEMAVIEEKPRSATIIASSESQLMEIPNDFFQKLLVNHHSFFSTVLTTMCQRVRGNLQDLALGYHKIKSQEQLSSQIHQIIDSSPSEILIFDFPSGRLVRSNTAAVRRLGYLPMDIQNLTIYDLIKDLSKGKFISQMDQIIAGKQNSLKFQALVNLKNDEEYITDAIIQPMGHSSESLFIAIFKDKNGSKPLNGTGENQNNYDSLTGLPNRNLVNDRIQFFQAYAERHDTLFAIIVLDIDNFKTLNEGLGPKAGDELLKLIANRLVQCLRKEDTVARLGGDEFLILLNIKEEGDASRMGKKLMRLFEQTFSIEKEEVRVGASVGIALFPYDGKDPVSLLMGADAAMHRAKEHGKRTYQFYNSSLLTKAANQLKIENALYRGLEQDEFVLYYQPKVSTKNFQIMGVEALLRWNHPEKGLVPPGEFIPVAESSRLIVPLGEWILKTACKAIKEWRDLGLNEFTVAVNISGYQFNHSNILQTVDQALKSSAIDPAGLELELTESILLDDTKGSLNRINQMRDMGLQLAIDDFGTGYSSLTYLRDLPINNLKIDRSFIHNLRHQRNLAIVKAIITLAKTLKLKTIAEGVEEEEERKLLGEMNCDQIQGYLYSRPIPHREMTALLKNSIELKNE</sequence>
<dbReference type="InterPro" id="IPR043128">
    <property type="entry name" value="Rev_trsase/Diguanyl_cyclase"/>
</dbReference>
<dbReference type="SUPFAM" id="SSF55073">
    <property type="entry name" value="Nucleotide cyclase"/>
    <property type="match status" value="1"/>
</dbReference>
<dbReference type="Pfam" id="PF00990">
    <property type="entry name" value="GGDEF"/>
    <property type="match status" value="1"/>
</dbReference>
<dbReference type="KEGG" id="nli:G3M70_14240"/>
<dbReference type="NCBIfam" id="TIGR00254">
    <property type="entry name" value="GGDEF"/>
    <property type="match status" value="1"/>
</dbReference>
<gene>
    <name evidence="5" type="ORF">G3M70_14240</name>
</gene>
<dbReference type="FunFam" id="3.20.20.450:FF:000001">
    <property type="entry name" value="Cyclic di-GMP phosphodiesterase yahA"/>
    <property type="match status" value="1"/>
</dbReference>
<name>A0A7T0G1K8_9BACT</name>
<dbReference type="InterPro" id="IPR018488">
    <property type="entry name" value="cNMP-bd_CS"/>
</dbReference>
<dbReference type="InterPro" id="IPR000595">
    <property type="entry name" value="cNMP-bd_dom"/>
</dbReference>
<dbReference type="PRINTS" id="PR00103">
    <property type="entry name" value="CAMPKINASE"/>
</dbReference>
<dbReference type="SMART" id="SM00267">
    <property type="entry name" value="GGDEF"/>
    <property type="match status" value="1"/>
</dbReference>
<dbReference type="PANTHER" id="PTHR44757">
    <property type="entry name" value="DIGUANYLATE CYCLASE DGCP"/>
    <property type="match status" value="1"/>
</dbReference>
<dbReference type="Pfam" id="PF00563">
    <property type="entry name" value="EAL"/>
    <property type="match status" value="1"/>
</dbReference>
<accession>A0A7T0G1K8</accession>
<dbReference type="Gene3D" id="3.30.450.20">
    <property type="entry name" value="PAS domain"/>
    <property type="match status" value="1"/>
</dbReference>
<dbReference type="CDD" id="cd01949">
    <property type="entry name" value="GGDEF"/>
    <property type="match status" value="1"/>
</dbReference>
<dbReference type="InterPro" id="IPR029787">
    <property type="entry name" value="Nucleotide_cyclase"/>
</dbReference>
<evidence type="ECO:0000259" key="4">
    <source>
        <dbReference type="PROSITE" id="PS50887"/>
    </source>
</evidence>
<dbReference type="InterPro" id="IPR000160">
    <property type="entry name" value="GGDEF_dom"/>
</dbReference>
<dbReference type="Gene3D" id="3.20.20.450">
    <property type="entry name" value="EAL domain"/>
    <property type="match status" value="1"/>
</dbReference>
<feature type="domain" description="PAS" evidence="2">
    <location>
        <begin position="147"/>
        <end position="218"/>
    </location>
</feature>
<dbReference type="InterPro" id="IPR035965">
    <property type="entry name" value="PAS-like_dom_sf"/>
</dbReference>
<dbReference type="AlphaFoldDB" id="A0A7T0G1K8"/>
<dbReference type="SMART" id="SM00100">
    <property type="entry name" value="cNMP"/>
    <property type="match status" value="1"/>
</dbReference>
<evidence type="ECO:0000313" key="5">
    <source>
        <dbReference type="EMBL" id="QPJ62971.1"/>
    </source>
</evidence>
<dbReference type="InterPro" id="IPR052155">
    <property type="entry name" value="Biofilm_reg_signaling"/>
</dbReference>
<dbReference type="CDD" id="cd00038">
    <property type="entry name" value="CAP_ED"/>
    <property type="match status" value="1"/>
</dbReference>
<dbReference type="InterPro" id="IPR000014">
    <property type="entry name" value="PAS"/>
</dbReference>
<evidence type="ECO:0000259" key="1">
    <source>
        <dbReference type="PROSITE" id="PS50042"/>
    </source>
</evidence>
<dbReference type="Proteomes" id="UP000594688">
    <property type="component" value="Chromosome"/>
</dbReference>
<feature type="domain" description="Cyclic nucleotide-binding" evidence="1">
    <location>
        <begin position="11"/>
        <end position="109"/>
    </location>
</feature>
<dbReference type="SUPFAM" id="SSF141868">
    <property type="entry name" value="EAL domain-like"/>
    <property type="match status" value="1"/>
</dbReference>
<dbReference type="InterPro" id="IPR018490">
    <property type="entry name" value="cNMP-bd_dom_sf"/>
</dbReference>
<dbReference type="PROSITE" id="PS50883">
    <property type="entry name" value="EAL"/>
    <property type="match status" value="1"/>
</dbReference>
<dbReference type="Gene3D" id="2.60.120.10">
    <property type="entry name" value="Jelly Rolls"/>
    <property type="match status" value="1"/>
</dbReference>
<feature type="domain" description="GGDEF" evidence="4">
    <location>
        <begin position="304"/>
        <end position="436"/>
    </location>
</feature>
<dbReference type="Pfam" id="PF00027">
    <property type="entry name" value="cNMP_binding"/>
    <property type="match status" value="1"/>
</dbReference>
<dbReference type="SUPFAM" id="SSF51206">
    <property type="entry name" value="cAMP-binding domain-like"/>
    <property type="match status" value="1"/>
</dbReference>
<dbReference type="Gene3D" id="3.30.70.270">
    <property type="match status" value="1"/>
</dbReference>